<sequence>MLHSIKKRRYLWVPLIFSIHQFDITHKVNSKLPTERANYRDKVLALTLESILRDQRYREKERKKRERDDVTNQQGSKLSAITFSDGRGSGQGMQEDGEEWGGEQEKQEIPKRAKSGARFDDFGKKRWARSTLHCALCIVRKKQIDDSKGTEKTYCMRFKVLRGKKMFNQRGSSFSELGVTSPRLRLCREQLRKGRIEAIKRNRSTGFPESQPVLCAYRYLNVDKTTGRLRYRGRIILLGEQVRVIHLIAAVFISSDLSKALKNDNNFVNIASLACPNVGSEERSTILSLFKLHRTYNLGIVASHPIICTVELLLDHQKSSITSLKKLTCDVIPKMGKELHFLILSSLKSSQSALAAITVAVVKYSRVGNERDGETISNAILLETEDGETSRSSTAFARKIMKYFTVEGRKPLVMPSQVLDLIDNLIKSLDFGITLYFGNLTNSVGFYDLSEN</sequence>
<accession>A0A0N0U443</accession>
<dbReference type="AlphaFoldDB" id="A0A0N0U443"/>
<reference evidence="2 3" key="1">
    <citation type="submission" date="2015-07" db="EMBL/GenBank/DDBJ databases">
        <title>The genome of Melipona quadrifasciata.</title>
        <authorList>
            <person name="Pan H."/>
            <person name="Kapheim K."/>
        </authorList>
    </citation>
    <scope>NUCLEOTIDE SEQUENCE [LARGE SCALE GENOMIC DNA]</scope>
    <source>
        <strain evidence="2">0111107301</strain>
        <tissue evidence="2">Whole body</tissue>
    </source>
</reference>
<feature type="compositionally biased region" description="Basic and acidic residues" evidence="1">
    <location>
        <begin position="103"/>
        <end position="113"/>
    </location>
</feature>
<organism evidence="2 3">
    <name type="scientific">Melipona quadrifasciata</name>
    <dbReference type="NCBI Taxonomy" id="166423"/>
    <lineage>
        <taxon>Eukaryota</taxon>
        <taxon>Metazoa</taxon>
        <taxon>Ecdysozoa</taxon>
        <taxon>Arthropoda</taxon>
        <taxon>Hexapoda</taxon>
        <taxon>Insecta</taxon>
        <taxon>Pterygota</taxon>
        <taxon>Neoptera</taxon>
        <taxon>Endopterygota</taxon>
        <taxon>Hymenoptera</taxon>
        <taxon>Apocrita</taxon>
        <taxon>Aculeata</taxon>
        <taxon>Apoidea</taxon>
        <taxon>Anthophila</taxon>
        <taxon>Apidae</taxon>
        <taxon>Melipona</taxon>
    </lineage>
</organism>
<protein>
    <submittedName>
        <fullName evidence="2">Uncharacterized protein</fullName>
    </submittedName>
</protein>
<feature type="compositionally biased region" description="Basic and acidic residues" evidence="1">
    <location>
        <begin position="57"/>
        <end position="70"/>
    </location>
</feature>
<evidence type="ECO:0000313" key="3">
    <source>
        <dbReference type="Proteomes" id="UP000053105"/>
    </source>
</evidence>
<evidence type="ECO:0000256" key="1">
    <source>
        <dbReference type="SAM" id="MobiDB-lite"/>
    </source>
</evidence>
<dbReference type="Proteomes" id="UP000053105">
    <property type="component" value="Unassembled WGS sequence"/>
</dbReference>
<gene>
    <name evidence="2" type="ORF">WN51_02564</name>
</gene>
<feature type="region of interest" description="Disordered" evidence="1">
    <location>
        <begin position="57"/>
        <end position="113"/>
    </location>
</feature>
<evidence type="ECO:0000313" key="2">
    <source>
        <dbReference type="EMBL" id="KOX70508.1"/>
    </source>
</evidence>
<feature type="compositionally biased region" description="Polar residues" evidence="1">
    <location>
        <begin position="71"/>
        <end position="82"/>
    </location>
</feature>
<name>A0A0N0U443_9HYME</name>
<dbReference type="EMBL" id="KQ435859">
    <property type="protein sequence ID" value="KOX70508.1"/>
    <property type="molecule type" value="Genomic_DNA"/>
</dbReference>
<proteinExistence type="predicted"/>
<keyword evidence="3" id="KW-1185">Reference proteome</keyword>